<dbReference type="InterPro" id="IPR053160">
    <property type="entry name" value="MFS_DHA3_Transporter"/>
</dbReference>
<evidence type="ECO:0000259" key="6">
    <source>
        <dbReference type="PROSITE" id="PS50850"/>
    </source>
</evidence>
<evidence type="ECO:0000256" key="2">
    <source>
        <dbReference type="ARBA" id="ARBA00022692"/>
    </source>
</evidence>
<feature type="transmembrane region" description="Helical" evidence="5">
    <location>
        <begin position="71"/>
        <end position="91"/>
    </location>
</feature>
<keyword evidence="2 5" id="KW-0812">Transmembrane</keyword>
<feature type="non-terminal residue" evidence="7">
    <location>
        <position position="176"/>
    </location>
</feature>
<evidence type="ECO:0000256" key="4">
    <source>
        <dbReference type="ARBA" id="ARBA00023136"/>
    </source>
</evidence>
<sequence>MLFQFSLYGFLKNQQYYDPFMTLFLLKFLKEDFFVWGLLIGYRSVLINLFEVPSGAIADLYGRRRCMMFSFSAYIVSFALFAFAGHTWHLFAAMTLFALGDAFRTGTHKAMIFAYLQHEGRIDEKTRYYGTTRSWSKMGSALSVVIAAGLVFVAAVSNPNDHRAVYQWLFLACIPP</sequence>
<evidence type="ECO:0000313" key="7">
    <source>
        <dbReference type="EMBL" id="KKL13637.1"/>
    </source>
</evidence>
<accession>A0A0F9BIG6</accession>
<dbReference type="SUPFAM" id="SSF103473">
    <property type="entry name" value="MFS general substrate transporter"/>
    <property type="match status" value="1"/>
</dbReference>
<evidence type="ECO:0000256" key="1">
    <source>
        <dbReference type="ARBA" id="ARBA00004141"/>
    </source>
</evidence>
<dbReference type="Gene3D" id="1.20.1250.20">
    <property type="entry name" value="MFS general substrate transporter like domains"/>
    <property type="match status" value="1"/>
</dbReference>
<evidence type="ECO:0000256" key="5">
    <source>
        <dbReference type="SAM" id="Phobius"/>
    </source>
</evidence>
<reference evidence="7" key="1">
    <citation type="journal article" date="2015" name="Nature">
        <title>Complex archaea that bridge the gap between prokaryotes and eukaryotes.</title>
        <authorList>
            <person name="Spang A."/>
            <person name="Saw J.H."/>
            <person name="Jorgensen S.L."/>
            <person name="Zaremba-Niedzwiedzka K."/>
            <person name="Martijn J."/>
            <person name="Lind A.E."/>
            <person name="van Eijk R."/>
            <person name="Schleper C."/>
            <person name="Guy L."/>
            <person name="Ettema T.J."/>
        </authorList>
    </citation>
    <scope>NUCLEOTIDE SEQUENCE</scope>
</reference>
<comment type="subcellular location">
    <subcellularLocation>
        <location evidence="1">Membrane</location>
        <topology evidence="1">Multi-pass membrane protein</topology>
    </subcellularLocation>
</comment>
<protein>
    <recommendedName>
        <fullName evidence="6">Major facilitator superfamily (MFS) profile domain-containing protein</fullName>
    </recommendedName>
</protein>
<dbReference type="InterPro" id="IPR005829">
    <property type="entry name" value="Sugar_transporter_CS"/>
</dbReference>
<feature type="transmembrane region" description="Helical" evidence="5">
    <location>
        <begin position="33"/>
        <end position="50"/>
    </location>
</feature>
<dbReference type="InterPro" id="IPR036259">
    <property type="entry name" value="MFS_trans_sf"/>
</dbReference>
<dbReference type="Pfam" id="PF07690">
    <property type="entry name" value="MFS_1"/>
    <property type="match status" value="1"/>
</dbReference>
<evidence type="ECO:0000256" key="3">
    <source>
        <dbReference type="ARBA" id="ARBA00022989"/>
    </source>
</evidence>
<dbReference type="PANTHER" id="PTHR23530">
    <property type="entry name" value="TRANSPORT PROTEIN-RELATED"/>
    <property type="match status" value="1"/>
</dbReference>
<dbReference type="PROSITE" id="PS50850">
    <property type="entry name" value="MFS"/>
    <property type="match status" value="1"/>
</dbReference>
<dbReference type="PANTHER" id="PTHR23530:SF1">
    <property type="entry name" value="PERMEASE, MAJOR FACILITATOR SUPERFAMILY-RELATED"/>
    <property type="match status" value="1"/>
</dbReference>
<comment type="caution">
    <text evidence="7">The sequence shown here is derived from an EMBL/GenBank/DDBJ whole genome shotgun (WGS) entry which is preliminary data.</text>
</comment>
<feature type="domain" description="Major facilitator superfamily (MFS) profile" evidence="6">
    <location>
        <begin position="1"/>
        <end position="176"/>
    </location>
</feature>
<dbReference type="InterPro" id="IPR011701">
    <property type="entry name" value="MFS"/>
</dbReference>
<dbReference type="InterPro" id="IPR020846">
    <property type="entry name" value="MFS_dom"/>
</dbReference>
<gene>
    <name evidence="7" type="ORF">LCGC14_2523760</name>
</gene>
<dbReference type="PROSITE" id="PS00216">
    <property type="entry name" value="SUGAR_TRANSPORT_1"/>
    <property type="match status" value="1"/>
</dbReference>
<name>A0A0F9BIG6_9ZZZZ</name>
<dbReference type="GO" id="GO:0016020">
    <property type="term" value="C:membrane"/>
    <property type="evidence" value="ECO:0007669"/>
    <property type="project" value="UniProtKB-SubCell"/>
</dbReference>
<proteinExistence type="predicted"/>
<dbReference type="GO" id="GO:0022857">
    <property type="term" value="F:transmembrane transporter activity"/>
    <property type="evidence" value="ECO:0007669"/>
    <property type="project" value="InterPro"/>
</dbReference>
<feature type="transmembrane region" description="Helical" evidence="5">
    <location>
        <begin position="138"/>
        <end position="156"/>
    </location>
</feature>
<dbReference type="AlphaFoldDB" id="A0A0F9BIG6"/>
<dbReference type="EMBL" id="LAZR01040778">
    <property type="protein sequence ID" value="KKL13637.1"/>
    <property type="molecule type" value="Genomic_DNA"/>
</dbReference>
<keyword evidence="3 5" id="KW-1133">Transmembrane helix</keyword>
<keyword evidence="4 5" id="KW-0472">Membrane</keyword>
<organism evidence="7">
    <name type="scientific">marine sediment metagenome</name>
    <dbReference type="NCBI Taxonomy" id="412755"/>
    <lineage>
        <taxon>unclassified sequences</taxon>
        <taxon>metagenomes</taxon>
        <taxon>ecological metagenomes</taxon>
    </lineage>
</organism>